<dbReference type="InterPro" id="IPR036097">
    <property type="entry name" value="HisK_dim/P_sf"/>
</dbReference>
<dbReference type="InterPro" id="IPR003594">
    <property type="entry name" value="HATPase_dom"/>
</dbReference>
<keyword evidence="4" id="KW-0902">Two-component regulatory system</keyword>
<dbReference type="PANTHER" id="PTHR43719">
    <property type="entry name" value="TWO-COMPONENT HISTIDINE KINASE"/>
    <property type="match status" value="1"/>
</dbReference>
<dbReference type="SMART" id="SM00387">
    <property type="entry name" value="HATPase_c"/>
    <property type="match status" value="1"/>
</dbReference>
<protein>
    <recommendedName>
        <fullName evidence="2">histidine kinase</fullName>
        <ecNumber evidence="2">2.7.13.3</ecNumber>
    </recommendedName>
</protein>
<evidence type="ECO:0000313" key="8">
    <source>
        <dbReference type="Proteomes" id="UP000734854"/>
    </source>
</evidence>
<dbReference type="EMBL" id="JACMSC010000011">
    <property type="protein sequence ID" value="KAG6500945.1"/>
    <property type="molecule type" value="Genomic_DNA"/>
</dbReference>
<comment type="caution">
    <text evidence="7">The sequence shown here is derived from an EMBL/GenBank/DDBJ whole genome shotgun (WGS) entry which is preliminary data.</text>
</comment>
<dbReference type="InterPro" id="IPR003661">
    <property type="entry name" value="HisK_dim/P_dom"/>
</dbReference>
<dbReference type="SMART" id="SM00388">
    <property type="entry name" value="HisKA"/>
    <property type="match status" value="1"/>
</dbReference>
<dbReference type="GO" id="GO:0000155">
    <property type="term" value="F:phosphorelay sensor kinase activity"/>
    <property type="evidence" value="ECO:0007669"/>
    <property type="project" value="InterPro"/>
</dbReference>
<evidence type="ECO:0000256" key="5">
    <source>
        <dbReference type="SAM" id="Phobius"/>
    </source>
</evidence>
<dbReference type="InterPro" id="IPR036890">
    <property type="entry name" value="HATPase_C_sf"/>
</dbReference>
<dbReference type="Pfam" id="PF00512">
    <property type="entry name" value="HisKA"/>
    <property type="match status" value="1"/>
</dbReference>
<dbReference type="InterPro" id="IPR050956">
    <property type="entry name" value="2C_system_His_kinase"/>
</dbReference>
<evidence type="ECO:0000256" key="1">
    <source>
        <dbReference type="ARBA" id="ARBA00000085"/>
    </source>
</evidence>
<dbReference type="PRINTS" id="PR00344">
    <property type="entry name" value="BCTRLSENSOR"/>
</dbReference>
<evidence type="ECO:0000256" key="4">
    <source>
        <dbReference type="ARBA" id="ARBA00023012"/>
    </source>
</evidence>
<keyword evidence="5" id="KW-1133">Transmembrane helix</keyword>
<dbReference type="PROSITE" id="PS50109">
    <property type="entry name" value="HIS_KIN"/>
    <property type="match status" value="1"/>
</dbReference>
<organism evidence="7 8">
    <name type="scientific">Zingiber officinale</name>
    <name type="common">Ginger</name>
    <name type="synonym">Amomum zingiber</name>
    <dbReference type="NCBI Taxonomy" id="94328"/>
    <lineage>
        <taxon>Eukaryota</taxon>
        <taxon>Viridiplantae</taxon>
        <taxon>Streptophyta</taxon>
        <taxon>Embryophyta</taxon>
        <taxon>Tracheophyta</taxon>
        <taxon>Spermatophyta</taxon>
        <taxon>Magnoliopsida</taxon>
        <taxon>Liliopsida</taxon>
        <taxon>Zingiberales</taxon>
        <taxon>Zingiberaceae</taxon>
        <taxon>Zingiber</taxon>
    </lineage>
</organism>
<dbReference type="Pfam" id="PF02518">
    <property type="entry name" value="HATPase_c"/>
    <property type="match status" value="1"/>
</dbReference>
<sequence length="645" mass="72209">MVFAILLWAKLIKKYIIHYKDIFKQMLLLLGVSMFVLVFLIIQETKGDCNREEIITVVSLIKDHENQLLQIDTMMRGIAQTLTWEKNLSFLFTTQSKIVPQLYMAIMMQKWVAEISYVEPQGKVFSYYGQGNETYVLFSNDYDYLWCAQALNGIGKFSDEVTCSPPRHLNDSLFHNASYVGIGLQSIHMLFFNTPLGNSTNEVYIAAFLCEGGVSLLKKTRTIEGLLQAKLIKLKGAIQQAERKNMNKSLAFASTSHDIRTSLAGITGLVGICLADAPRVSELHSNMQQINTCVTKLLGILNSVLDISKIEAGKMQPEEVEFDICQVLEESTDIFHILGLNSLGDNYVGNLIESDPNHIEIIIEVDDIGVGIPKEKRTSIFENYVQVKESMNGGHEGTGLGLGIVQSFVRLLGGEIKIMHKTPTEKGTCFRFNILLKSCKPSDVNVDDESRAERSSSLPTNSIIIKDSANSQIVQSTISSMGFRKGLASDNIHAILFVQGDETTRIMQRWMEISGVEVWVIDHWRLIYSITEKIKNRLGCLGRSKSRSLASLLNTAAEFSHSKDEANKFLPLSNIEFKTSSKDYTSCVLIVIDFSHGNFPEIELTLKTLITGNESLHFKIVWLVNSNAPTDGLIPAIRFQLNHEV</sequence>
<dbReference type="Gene3D" id="3.30.565.10">
    <property type="entry name" value="Histidine kinase-like ATPase, C-terminal domain"/>
    <property type="match status" value="1"/>
</dbReference>
<keyword evidence="3" id="KW-0597">Phosphoprotein</keyword>
<dbReference type="SUPFAM" id="SSF47384">
    <property type="entry name" value="Homodimeric domain of signal transducing histidine kinase"/>
    <property type="match status" value="1"/>
</dbReference>
<gene>
    <name evidence="7" type="ORF">ZIOFF_040807</name>
</gene>
<dbReference type="InterPro" id="IPR004358">
    <property type="entry name" value="Sig_transdc_His_kin-like_C"/>
</dbReference>
<dbReference type="SUPFAM" id="SSF55874">
    <property type="entry name" value="ATPase domain of HSP90 chaperone/DNA topoisomerase II/histidine kinase"/>
    <property type="match status" value="1"/>
</dbReference>
<reference evidence="7 8" key="1">
    <citation type="submission" date="2020-08" db="EMBL/GenBank/DDBJ databases">
        <title>Plant Genome Project.</title>
        <authorList>
            <person name="Zhang R.-G."/>
        </authorList>
    </citation>
    <scope>NUCLEOTIDE SEQUENCE [LARGE SCALE GENOMIC DNA]</scope>
    <source>
        <tissue evidence="7">Rhizome</tissue>
    </source>
</reference>
<keyword evidence="8" id="KW-1185">Reference proteome</keyword>
<dbReference type="CDD" id="cd00082">
    <property type="entry name" value="HisKA"/>
    <property type="match status" value="1"/>
</dbReference>
<evidence type="ECO:0000256" key="3">
    <source>
        <dbReference type="ARBA" id="ARBA00022553"/>
    </source>
</evidence>
<evidence type="ECO:0000259" key="6">
    <source>
        <dbReference type="PROSITE" id="PS50109"/>
    </source>
</evidence>
<proteinExistence type="predicted"/>
<keyword evidence="5" id="KW-0812">Transmembrane</keyword>
<dbReference type="Proteomes" id="UP000734854">
    <property type="component" value="Unassembled WGS sequence"/>
</dbReference>
<keyword evidence="5" id="KW-0472">Membrane</keyword>
<feature type="domain" description="Histidine kinase" evidence="6">
    <location>
        <begin position="361"/>
        <end position="438"/>
    </location>
</feature>
<accession>A0A8J5G3V1</accession>
<name>A0A8J5G3V1_ZINOF</name>
<dbReference type="PANTHER" id="PTHR43719:SF75">
    <property type="entry name" value="HISTIDINE KINASE CKI1"/>
    <property type="match status" value="1"/>
</dbReference>
<dbReference type="EC" id="2.7.13.3" evidence="2"/>
<evidence type="ECO:0000313" key="7">
    <source>
        <dbReference type="EMBL" id="KAG6500945.1"/>
    </source>
</evidence>
<dbReference type="Gene3D" id="1.10.287.130">
    <property type="match status" value="1"/>
</dbReference>
<feature type="transmembrane region" description="Helical" evidence="5">
    <location>
        <begin position="22"/>
        <end position="42"/>
    </location>
</feature>
<dbReference type="AlphaFoldDB" id="A0A8J5G3V1"/>
<comment type="catalytic activity">
    <reaction evidence="1">
        <text>ATP + protein L-histidine = ADP + protein N-phospho-L-histidine.</text>
        <dbReference type="EC" id="2.7.13.3"/>
    </reaction>
</comment>
<evidence type="ECO:0000256" key="2">
    <source>
        <dbReference type="ARBA" id="ARBA00012438"/>
    </source>
</evidence>
<dbReference type="InterPro" id="IPR005467">
    <property type="entry name" value="His_kinase_dom"/>
</dbReference>